<dbReference type="InterPro" id="IPR011084">
    <property type="entry name" value="DRMBL"/>
</dbReference>
<evidence type="ECO:0000256" key="3">
    <source>
        <dbReference type="ARBA" id="ARBA00022763"/>
    </source>
</evidence>
<dbReference type="SMART" id="SM00849">
    <property type="entry name" value="Lactamase_B"/>
    <property type="match status" value="1"/>
</dbReference>
<evidence type="ECO:0000256" key="4">
    <source>
        <dbReference type="ARBA" id="ARBA00023204"/>
    </source>
</evidence>
<organism evidence="9 10">
    <name type="scientific">Thraustotheca clavata</name>
    <dbReference type="NCBI Taxonomy" id="74557"/>
    <lineage>
        <taxon>Eukaryota</taxon>
        <taxon>Sar</taxon>
        <taxon>Stramenopiles</taxon>
        <taxon>Oomycota</taxon>
        <taxon>Saprolegniomycetes</taxon>
        <taxon>Saprolegniales</taxon>
        <taxon>Achlyaceae</taxon>
        <taxon>Thraustotheca</taxon>
    </lineage>
</organism>
<dbReference type="EMBL" id="JNBS01000734">
    <property type="protein sequence ID" value="OQS03885.1"/>
    <property type="molecule type" value="Genomic_DNA"/>
</dbReference>
<keyword evidence="4" id="KW-0234">DNA repair</keyword>
<keyword evidence="10" id="KW-1185">Reference proteome</keyword>
<feature type="transmembrane region" description="Helical" evidence="7">
    <location>
        <begin position="1127"/>
        <end position="1152"/>
    </location>
</feature>
<evidence type="ECO:0000256" key="5">
    <source>
        <dbReference type="ARBA" id="ARBA00023242"/>
    </source>
</evidence>
<feature type="transmembrane region" description="Helical" evidence="7">
    <location>
        <begin position="779"/>
        <end position="801"/>
    </location>
</feature>
<comment type="similarity">
    <text evidence="2">Belongs to the DNA repair metallo-beta-lactamase (DRMBL) family.</text>
</comment>
<dbReference type="SUPFAM" id="SSF56281">
    <property type="entry name" value="Metallo-hydrolase/oxidoreductase"/>
    <property type="match status" value="1"/>
</dbReference>
<comment type="subcellular location">
    <subcellularLocation>
        <location evidence="1">Nucleus</location>
    </subcellularLocation>
</comment>
<dbReference type="Gene3D" id="3.60.15.10">
    <property type="entry name" value="Ribonuclease Z/Hydroxyacylglutathione hydrolase-like"/>
    <property type="match status" value="1"/>
</dbReference>
<accession>A0A1W0A0T8</accession>
<gene>
    <name evidence="9" type="ORF">THRCLA_03830</name>
</gene>
<keyword evidence="7" id="KW-1133">Transmembrane helix</keyword>
<feature type="domain" description="Metallo-beta-lactamase" evidence="8">
    <location>
        <begin position="324"/>
        <end position="480"/>
    </location>
</feature>
<dbReference type="GO" id="GO:0035312">
    <property type="term" value="F:5'-3' DNA exonuclease activity"/>
    <property type="evidence" value="ECO:0007669"/>
    <property type="project" value="TreeGrafter"/>
</dbReference>
<evidence type="ECO:0000313" key="9">
    <source>
        <dbReference type="EMBL" id="OQS03885.1"/>
    </source>
</evidence>
<evidence type="ECO:0000256" key="1">
    <source>
        <dbReference type="ARBA" id="ARBA00004123"/>
    </source>
</evidence>
<dbReference type="FunFam" id="3.40.50.12650:FF:000001">
    <property type="entry name" value="DNA cross-link repair 1A"/>
    <property type="match status" value="1"/>
</dbReference>
<dbReference type="PANTHER" id="PTHR23240:SF6">
    <property type="entry name" value="DNA CROSS-LINK REPAIR 1A PROTEIN"/>
    <property type="match status" value="1"/>
</dbReference>
<comment type="caution">
    <text evidence="9">The sequence shown here is derived from an EMBL/GenBank/DDBJ whole genome shotgun (WGS) entry which is preliminary data.</text>
</comment>
<dbReference type="InterPro" id="IPR001279">
    <property type="entry name" value="Metallo-B-lactamas"/>
</dbReference>
<keyword evidence="5" id="KW-0539">Nucleus</keyword>
<evidence type="ECO:0000256" key="2">
    <source>
        <dbReference type="ARBA" id="ARBA00010304"/>
    </source>
</evidence>
<evidence type="ECO:0000256" key="6">
    <source>
        <dbReference type="SAM" id="MobiDB-lite"/>
    </source>
</evidence>
<keyword evidence="3" id="KW-0227">DNA damage</keyword>
<dbReference type="CDD" id="cd16273">
    <property type="entry name" value="SNM1A-1C-like_MBL-fold"/>
    <property type="match status" value="1"/>
</dbReference>
<dbReference type="Pfam" id="PF07522">
    <property type="entry name" value="DRMBL"/>
    <property type="match status" value="1"/>
</dbReference>
<dbReference type="Proteomes" id="UP000243217">
    <property type="component" value="Unassembled WGS sequence"/>
</dbReference>
<dbReference type="GO" id="GO:0006303">
    <property type="term" value="P:double-strand break repair via nonhomologous end joining"/>
    <property type="evidence" value="ECO:0007669"/>
    <property type="project" value="TreeGrafter"/>
</dbReference>
<proteinExistence type="inferred from homology"/>
<protein>
    <submittedName>
        <fullName evidence="9">DNA cross-link repair protein</fullName>
    </submittedName>
</protein>
<keyword evidence="7" id="KW-0472">Membrane</keyword>
<dbReference type="GO" id="GO:0005634">
    <property type="term" value="C:nucleus"/>
    <property type="evidence" value="ECO:0007669"/>
    <property type="project" value="UniProtKB-SubCell"/>
</dbReference>
<evidence type="ECO:0000259" key="8">
    <source>
        <dbReference type="SMART" id="SM00849"/>
    </source>
</evidence>
<evidence type="ECO:0000256" key="7">
    <source>
        <dbReference type="SAM" id="Phobius"/>
    </source>
</evidence>
<keyword evidence="7" id="KW-0812">Transmembrane</keyword>
<reference evidence="9 10" key="1">
    <citation type="journal article" date="2014" name="Genome Biol. Evol.">
        <title>The secreted proteins of Achlya hypogyna and Thraustotheca clavata identify the ancestral oomycete secretome and reveal gene acquisitions by horizontal gene transfer.</title>
        <authorList>
            <person name="Misner I."/>
            <person name="Blouin N."/>
            <person name="Leonard G."/>
            <person name="Richards T.A."/>
            <person name="Lane C.E."/>
        </authorList>
    </citation>
    <scope>NUCLEOTIDE SEQUENCE [LARGE SCALE GENOMIC DNA]</scope>
    <source>
        <strain evidence="9 10">ATCC 34112</strain>
    </source>
</reference>
<dbReference type="STRING" id="74557.A0A1W0A0T8"/>
<feature type="region of interest" description="Disordered" evidence="6">
    <location>
        <begin position="1"/>
        <end position="26"/>
    </location>
</feature>
<dbReference type="OrthoDB" id="262529at2759"/>
<dbReference type="GO" id="GO:0036297">
    <property type="term" value="P:interstrand cross-link repair"/>
    <property type="evidence" value="ECO:0007669"/>
    <property type="project" value="TreeGrafter"/>
</dbReference>
<feature type="compositionally biased region" description="Basic and acidic residues" evidence="6">
    <location>
        <begin position="12"/>
        <end position="26"/>
    </location>
</feature>
<dbReference type="InterPro" id="IPR036866">
    <property type="entry name" value="RibonucZ/Hydroxyglut_hydro"/>
</dbReference>
<evidence type="ECO:0000313" key="10">
    <source>
        <dbReference type="Proteomes" id="UP000243217"/>
    </source>
</evidence>
<dbReference type="Gene3D" id="3.40.50.12650">
    <property type="match status" value="1"/>
</dbReference>
<dbReference type="GO" id="GO:0003684">
    <property type="term" value="F:damaged DNA binding"/>
    <property type="evidence" value="ECO:0007669"/>
    <property type="project" value="TreeGrafter"/>
</dbReference>
<name>A0A1W0A0T8_9STRA</name>
<sequence>MSRRRLLSLRSIPEEERPMQKPRKEEFKKVSEKVEVVLLDSESDSSTKITQEIKINKIAELATINIREDKSNDVALNETKDARDDSKTNTLLLAESTAFFDGEMGMNEDDNCLLIQKLEEDNVLSEKEMEKTCENEKSKVLCPSCGKNLTFYHQEAQLNHINACLDAIHEFERNKRDAEFQAVIAESIASFNVVQPAEEDTCKICGLSFAEKSPLQRIQHTKQCAKKYGVSLQTLLQVDPLVSELNLNSMNDADANAPPNAFEVLMRRKSRSQQQEPATEANANAFDIMMRGAQSSAVVSKKPATKPSASFKRKPFEKRNNKYSCPDYKKIKGTDIIVDGFQYASPTLSNTYVLSHFHSDHYTGLNKSFGAGIVYCTPITARLVSLCLGVNEKYLHPLPLNQPYRLPNHNVQMTFLDANHCPGAALILFQFTSGKNILHTGDFRFDPTILQNRFLAPLTSPSTDRLDIVYLDTTYCSPEHCHPTQTIAINEAKRLVDLHSNDRALFLVGSYSIGKERLFMDVAKHLNCKVFVERAKLSLLSCFEWSKQENSRLTTESSITNLHVVPMNHLNFDGMRALLTKHRLRFKKVIALQPTGWTFSKKKGPTISSKRTQMNDSLIIYGIPYRSTCPLSLIKAYHAPCSEHSSFNELCAFIKAFEPKTIIPTVNCTKSTQQHNPLIDKPFILHEILINNQDDEVVILDCLYSIVGKHDHIFIGCSKMDAPMTTLDFSLIMTETYSMLQSQSPRAKQGWKQWYFGDKSTKPKRYCGNRLGRCPFICLHVFLGIVLILLIVIPIITAVVIPKSIQNKFASALETSSTSNSSTTSFIVTNNELNEFTIQTKVASTTFLPGTSLIIVEYLFILNILGTATIEGPFTLEFFDSQEKYWGNITVNKSIEIPINKDSIVSIPATLHVFDTPSASVLSSFLTSKELRTIVKTTWIIKLWGFTWYHDLALRGVYIVRLNQTIQDKFSSILTSSVTASSSKTSFAFVKHGNDNFQLNTTIPSFVALPGMIELPPPTIFTISSATNTPWANVSFQTIKFPLYEKANLSLYGKMTLSSLPSVTIIGQVLLGQHVPMIVSTHLKVKLFGLVFYEDLPLQATIDVQSVLGSVLWSILKSFDGMLRKSFIALHVFLVLAIALTIAALIVVYSVIPNKIQARFASLMENPFAAKIEAGQSTFEKLNDSRADFRVNTTLQPIAFIGGTAELVGITEFIVSDTNEKSWAKVTMSSVQFPINIATFVSVYFNFTVFDTPSNDVIASIFPNRQFILNVNTQWTIRFWGTIWYSKLPLHGQYKLGIPHTLQDQFDAVIRNPLNRTGNSSSNTTIEVLSQQSANLRINSTIPALTMLPGIIQVGGPTTFVISDVYGKSFALVNFTKVEIPMDQITRLSVLGNLSLTGFPTPSLVLDGVKSSSFVMVVTSNWKIRAWDRVWFESLYLESQFDLNSQTGSQIWGLVKCKLYTC</sequence>
<dbReference type="PANTHER" id="PTHR23240">
    <property type="entry name" value="DNA CROSS-LINK REPAIR PROTEIN PSO2/SNM1-RELATED"/>
    <property type="match status" value="1"/>
</dbReference>